<dbReference type="AlphaFoldDB" id="A0A2T1E9M7"/>
<reference evidence="2" key="1">
    <citation type="submission" date="2018-02" db="EMBL/GenBank/DDBJ databases">
        <authorList>
            <person name="Moore K."/>
            <person name="Momper L."/>
        </authorList>
    </citation>
    <scope>NUCLEOTIDE SEQUENCE [LARGE SCALE GENOMIC DNA]</scope>
    <source>
        <strain evidence="2">ULC18</strain>
    </source>
</reference>
<comment type="caution">
    <text evidence="1">The sequence shown here is derived from an EMBL/GenBank/DDBJ whole genome shotgun (WGS) entry which is preliminary data.</text>
</comment>
<protein>
    <submittedName>
        <fullName evidence="1">Uncharacterized protein</fullName>
    </submittedName>
</protein>
<dbReference type="EMBL" id="PVWK01000062">
    <property type="protein sequence ID" value="PSB29457.1"/>
    <property type="molecule type" value="Genomic_DNA"/>
</dbReference>
<gene>
    <name evidence="1" type="ORF">C7B82_11610</name>
</gene>
<accession>A0A2T1E9M7</accession>
<organism evidence="1 2">
    <name type="scientific">Stenomitos frigidus ULC18</name>
    <dbReference type="NCBI Taxonomy" id="2107698"/>
    <lineage>
        <taxon>Bacteria</taxon>
        <taxon>Bacillati</taxon>
        <taxon>Cyanobacteriota</taxon>
        <taxon>Cyanophyceae</taxon>
        <taxon>Leptolyngbyales</taxon>
        <taxon>Leptolyngbyaceae</taxon>
        <taxon>Stenomitos</taxon>
    </lineage>
</organism>
<name>A0A2T1E9M7_9CYAN</name>
<keyword evidence="2" id="KW-1185">Reference proteome</keyword>
<proteinExistence type="predicted"/>
<dbReference type="Proteomes" id="UP000239576">
    <property type="component" value="Unassembled WGS sequence"/>
</dbReference>
<evidence type="ECO:0000313" key="1">
    <source>
        <dbReference type="EMBL" id="PSB29457.1"/>
    </source>
</evidence>
<evidence type="ECO:0000313" key="2">
    <source>
        <dbReference type="Proteomes" id="UP000239576"/>
    </source>
</evidence>
<sequence length="60" mass="7054">MLILRTLHFDHSIRKSLAEKLKEGIFEGGIRQRPLTTKEMLKKIYCWVGAVFARVFFSSR</sequence>
<reference evidence="1 2" key="2">
    <citation type="submission" date="2018-03" db="EMBL/GenBank/DDBJ databases">
        <title>The ancient ancestry and fast evolution of plastids.</title>
        <authorList>
            <person name="Moore K.R."/>
            <person name="Magnabosco C."/>
            <person name="Momper L."/>
            <person name="Gold D.A."/>
            <person name="Bosak T."/>
            <person name="Fournier G.P."/>
        </authorList>
    </citation>
    <scope>NUCLEOTIDE SEQUENCE [LARGE SCALE GENOMIC DNA]</scope>
    <source>
        <strain evidence="1 2">ULC18</strain>
    </source>
</reference>